<dbReference type="AlphaFoldDB" id="M4VAW2"/>
<dbReference type="GO" id="GO:0071973">
    <property type="term" value="P:bacterial-type flagellum-dependent cell motility"/>
    <property type="evidence" value="ECO:0007669"/>
    <property type="project" value="InterPro"/>
</dbReference>
<proteinExistence type="inferred from homology"/>
<evidence type="ECO:0000256" key="5">
    <source>
        <dbReference type="NCBIfam" id="TIGR00205"/>
    </source>
</evidence>
<dbReference type="KEGG" id="bex:A11Q_2147"/>
<dbReference type="PRINTS" id="PR01006">
    <property type="entry name" value="FLGHOOKFLIE"/>
</dbReference>
<dbReference type="RefSeq" id="WP_015470853.1">
    <property type="nucleotide sequence ID" value="NC_020813.1"/>
</dbReference>
<dbReference type="PANTHER" id="PTHR34653:SF1">
    <property type="entry name" value="FLAGELLAR HOOK-BASAL BODY COMPLEX PROTEIN FLIE"/>
    <property type="match status" value="1"/>
</dbReference>
<dbReference type="PANTHER" id="PTHR34653">
    <property type="match status" value="1"/>
</dbReference>
<dbReference type="HAMAP" id="MF_00724">
    <property type="entry name" value="FliE"/>
    <property type="match status" value="1"/>
</dbReference>
<sequence>MDGLTISNANRFLETGSLDSKSIKIDSAPTAGTSGPSFADTLKEAVGNVNQLHLDADRKAQELATGKTDDIAGVMIATEKADIALRTMVQVRNKIIDAYQEIMRMQV</sequence>
<dbReference type="Pfam" id="PF02049">
    <property type="entry name" value="FliE"/>
    <property type="match status" value="1"/>
</dbReference>
<evidence type="ECO:0000256" key="2">
    <source>
        <dbReference type="ARBA" id="ARBA00009272"/>
    </source>
</evidence>
<accession>M4VAW2</accession>
<evidence type="ECO:0000256" key="3">
    <source>
        <dbReference type="ARBA" id="ARBA00023143"/>
    </source>
</evidence>
<dbReference type="InterPro" id="IPR001624">
    <property type="entry name" value="FliE"/>
</dbReference>
<dbReference type="NCBIfam" id="TIGR00205">
    <property type="entry name" value="fliE"/>
    <property type="match status" value="1"/>
</dbReference>
<keyword evidence="7" id="KW-1185">Reference proteome</keyword>
<evidence type="ECO:0000256" key="4">
    <source>
        <dbReference type="HAMAP-Rule" id="MF_00724"/>
    </source>
</evidence>
<dbReference type="GO" id="GO:0005198">
    <property type="term" value="F:structural molecule activity"/>
    <property type="evidence" value="ECO:0007669"/>
    <property type="project" value="UniProtKB-UniRule"/>
</dbReference>
<dbReference type="PATRIC" id="fig|1184267.3.peg.2174"/>
<organism evidence="6 7">
    <name type="scientific">Pseudobdellovibrio exovorus JSS</name>
    <dbReference type="NCBI Taxonomy" id="1184267"/>
    <lineage>
        <taxon>Bacteria</taxon>
        <taxon>Pseudomonadati</taxon>
        <taxon>Bdellovibrionota</taxon>
        <taxon>Bdellovibrionia</taxon>
        <taxon>Bdellovibrionales</taxon>
        <taxon>Pseudobdellovibrionaceae</taxon>
        <taxon>Pseudobdellovibrio</taxon>
    </lineage>
</organism>
<comment type="subcellular location">
    <subcellularLocation>
        <location evidence="1 4">Bacterial flagellum basal body</location>
    </subcellularLocation>
</comment>
<name>M4VAW2_9BACT</name>
<evidence type="ECO:0000256" key="1">
    <source>
        <dbReference type="ARBA" id="ARBA00004117"/>
    </source>
</evidence>
<keyword evidence="3 4" id="KW-0975">Bacterial flagellum</keyword>
<gene>
    <name evidence="4" type="primary">fliE</name>
    <name evidence="6" type="ORF">A11Q_2147</name>
</gene>
<dbReference type="GO" id="GO:0009425">
    <property type="term" value="C:bacterial-type flagellum basal body"/>
    <property type="evidence" value="ECO:0007669"/>
    <property type="project" value="UniProtKB-SubCell"/>
</dbReference>
<dbReference type="EMBL" id="CP003537">
    <property type="protein sequence ID" value="AGH96363.1"/>
    <property type="molecule type" value="Genomic_DNA"/>
</dbReference>
<dbReference type="HOGENOM" id="CLU_147249_3_2_7"/>
<dbReference type="GO" id="GO:0003774">
    <property type="term" value="F:cytoskeletal motor activity"/>
    <property type="evidence" value="ECO:0007669"/>
    <property type="project" value="InterPro"/>
</dbReference>
<dbReference type="STRING" id="1184267.A11Q_2147"/>
<evidence type="ECO:0000313" key="6">
    <source>
        <dbReference type="EMBL" id="AGH96363.1"/>
    </source>
</evidence>
<reference evidence="6 7" key="1">
    <citation type="journal article" date="2013" name="ISME J.">
        <title>By their genes ye shall know them: genomic signatures of predatory bacteria.</title>
        <authorList>
            <person name="Pasternak Z."/>
            <person name="Pietrokovski S."/>
            <person name="Rotem O."/>
            <person name="Gophna U."/>
            <person name="Lurie-Weinberger M.N."/>
            <person name="Jurkevitch E."/>
        </authorList>
    </citation>
    <scope>NUCLEOTIDE SEQUENCE [LARGE SCALE GENOMIC DNA]</scope>
    <source>
        <strain evidence="6 7">JSS</strain>
    </source>
</reference>
<dbReference type="Proteomes" id="UP000012040">
    <property type="component" value="Chromosome"/>
</dbReference>
<protein>
    <recommendedName>
        <fullName evidence="4 5">Flagellar hook-basal body complex protein FliE</fullName>
    </recommendedName>
</protein>
<dbReference type="eggNOG" id="COG1677">
    <property type="taxonomic scope" value="Bacteria"/>
</dbReference>
<comment type="similarity">
    <text evidence="2 4">Belongs to the FliE family.</text>
</comment>
<evidence type="ECO:0000313" key="7">
    <source>
        <dbReference type="Proteomes" id="UP000012040"/>
    </source>
</evidence>
<dbReference type="OrthoDB" id="5297826at2"/>